<comment type="caution">
    <text evidence="1">The sequence shown here is derived from an EMBL/GenBank/DDBJ whole genome shotgun (WGS) entry which is preliminary data.</text>
</comment>
<reference evidence="1" key="1">
    <citation type="journal article" date="2012" name="Science">
        <title>Fermentation, hydrogen, and sulfur metabolism in multiple uncultivated bacterial phyla.</title>
        <authorList>
            <person name="Wrighton K.C."/>
            <person name="Thomas B.C."/>
            <person name="Sharon I."/>
            <person name="Miller C.S."/>
            <person name="Castelle C.J."/>
            <person name="VerBerkmoes N.C."/>
            <person name="Wilkins M.J."/>
            <person name="Hettich R.L."/>
            <person name="Lipton M.S."/>
            <person name="Williams K.H."/>
            <person name="Long P.E."/>
            <person name="Banfield J.F."/>
        </authorList>
    </citation>
    <scope>NUCLEOTIDE SEQUENCE [LARGE SCALE GENOMIC DNA]</scope>
</reference>
<organism evidence="1">
    <name type="scientific">uncultured bacterium</name>
    <name type="common">gcode 4</name>
    <dbReference type="NCBI Taxonomy" id="1234023"/>
    <lineage>
        <taxon>Bacteria</taxon>
        <taxon>environmental samples</taxon>
    </lineage>
</organism>
<evidence type="ECO:0000313" key="1">
    <source>
        <dbReference type="EMBL" id="EKE26545.1"/>
    </source>
</evidence>
<dbReference type="EMBL" id="AMFJ01000762">
    <property type="protein sequence ID" value="EKE26545.1"/>
    <property type="molecule type" value="Genomic_DNA"/>
</dbReference>
<accession>K2GT53</accession>
<proteinExistence type="predicted"/>
<sequence length="191" mass="23658">MFIVDWIILKKVYIKENKSIIHLYSKEFWKISAWIKESKLKYPVDLWNIINVWINIKWNINNIDSYKIKKTLNYNNLSFESIQNILELITYLYRLIPEWVPSESLFDEYIEIMELLEKNETNKRWSEFYKLKLVIKSWIWLHWEKSENFKKIIEFSKNNKITKMMQIKWISENLLNEITKYNFDSYSLYLT</sequence>
<protein>
    <submittedName>
        <fullName evidence="1">Uncharacterized protein</fullName>
    </submittedName>
</protein>
<name>K2GT53_9BACT</name>
<dbReference type="AlphaFoldDB" id="K2GT53"/>
<gene>
    <name evidence="1" type="ORF">ACD_4C00246G0002</name>
</gene>